<dbReference type="Pfam" id="PF08241">
    <property type="entry name" value="Methyltransf_11"/>
    <property type="match status" value="1"/>
</dbReference>
<dbReference type="Gene3D" id="3.40.50.150">
    <property type="entry name" value="Vaccinia Virus protein VP39"/>
    <property type="match status" value="1"/>
</dbReference>
<protein>
    <submittedName>
        <fullName evidence="5">Class I SAM-dependent methyltransferase</fullName>
    </submittedName>
</protein>
<keyword evidence="3" id="KW-0808">Transferase</keyword>
<keyword evidence="6" id="KW-1185">Reference proteome</keyword>
<reference evidence="5" key="1">
    <citation type="submission" date="2019-08" db="EMBL/GenBank/DDBJ databases">
        <title>The complete genome of Acinetobacter defluvii strain WCHAD010030.</title>
        <authorList>
            <person name="Hu Y."/>
            <person name="Qin J."/>
            <person name="Feng Y."/>
            <person name="Zong Z."/>
        </authorList>
    </citation>
    <scope>NUCLEOTIDE SEQUENCE</scope>
    <source>
        <strain evidence="5">WCHA30</strain>
    </source>
</reference>
<evidence type="ECO:0000259" key="4">
    <source>
        <dbReference type="Pfam" id="PF08241"/>
    </source>
</evidence>
<dbReference type="InterPro" id="IPR013216">
    <property type="entry name" value="Methyltransf_11"/>
</dbReference>
<accession>A0A2S2FH80</accession>
<evidence type="ECO:0000313" key="5">
    <source>
        <dbReference type="EMBL" id="AWL30258.1"/>
    </source>
</evidence>
<dbReference type="GO" id="GO:0008757">
    <property type="term" value="F:S-adenosylmethionine-dependent methyltransferase activity"/>
    <property type="evidence" value="ECO:0007669"/>
    <property type="project" value="InterPro"/>
</dbReference>
<name>A0A2S2FH80_9GAMM</name>
<dbReference type="AlphaFoldDB" id="A0A2S2FH80"/>
<comment type="similarity">
    <text evidence="1">Belongs to the methyltransferase superfamily.</text>
</comment>
<keyword evidence="2 5" id="KW-0489">Methyltransferase</keyword>
<dbReference type="GO" id="GO:0032259">
    <property type="term" value="P:methylation"/>
    <property type="evidence" value="ECO:0007669"/>
    <property type="project" value="UniProtKB-KW"/>
</dbReference>
<dbReference type="PANTHER" id="PTHR44942:SF4">
    <property type="entry name" value="METHYLTRANSFERASE TYPE 11 DOMAIN-CONTAINING PROTEIN"/>
    <property type="match status" value="1"/>
</dbReference>
<gene>
    <name evidence="5" type="ORF">DJ533_17670</name>
</gene>
<dbReference type="RefSeq" id="WP_065993830.1">
    <property type="nucleotide sequence ID" value="NZ_CP029397.2"/>
</dbReference>
<evidence type="ECO:0000256" key="1">
    <source>
        <dbReference type="ARBA" id="ARBA00008361"/>
    </source>
</evidence>
<dbReference type="CDD" id="cd02440">
    <property type="entry name" value="AdoMet_MTases"/>
    <property type="match status" value="1"/>
</dbReference>
<dbReference type="InterPro" id="IPR029063">
    <property type="entry name" value="SAM-dependent_MTases_sf"/>
</dbReference>
<dbReference type="PANTHER" id="PTHR44942">
    <property type="entry name" value="METHYLTRANSF_11 DOMAIN-CONTAINING PROTEIN"/>
    <property type="match status" value="1"/>
</dbReference>
<evidence type="ECO:0000256" key="2">
    <source>
        <dbReference type="ARBA" id="ARBA00022603"/>
    </source>
</evidence>
<dbReference type="OrthoDB" id="9797252at2"/>
<dbReference type="KEGG" id="adv:DJ533_17670"/>
<sequence length="257" mass="29686">MKDLFSTGSQLYQQARPSYPQEVFQEILKHVATKNFAWDVGAGSGQFTQLLAPYFDHIVATDISANQLQLAPYFENVSYQVQTAEKTAFTENSFDLITVAQAIHWFDFEAFYQEVYRTLKPNGVFAVIGYGMIHVEHAAINSLIQSLYFKTLKTYWDVERHYIDEKYTTIPFPFDEIPVTPLKMQYEWNAAQLLKYLSTWSAVKHYQDKNQTSPLVELAESLSHQQTELKIEFPILLRLGHLQTKASKKNKKILGIL</sequence>
<dbReference type="Proteomes" id="UP000245977">
    <property type="component" value="Chromosome"/>
</dbReference>
<organism evidence="5 6">
    <name type="scientific">Acinetobacter defluvii</name>
    <dbReference type="NCBI Taxonomy" id="1871111"/>
    <lineage>
        <taxon>Bacteria</taxon>
        <taxon>Pseudomonadati</taxon>
        <taxon>Pseudomonadota</taxon>
        <taxon>Gammaproteobacteria</taxon>
        <taxon>Moraxellales</taxon>
        <taxon>Moraxellaceae</taxon>
        <taxon>Acinetobacter</taxon>
    </lineage>
</organism>
<dbReference type="InterPro" id="IPR051052">
    <property type="entry name" value="Diverse_substrate_MTase"/>
</dbReference>
<dbReference type="SUPFAM" id="SSF53335">
    <property type="entry name" value="S-adenosyl-L-methionine-dependent methyltransferases"/>
    <property type="match status" value="1"/>
</dbReference>
<feature type="domain" description="Methyltransferase type 11" evidence="4">
    <location>
        <begin position="39"/>
        <end position="126"/>
    </location>
</feature>
<dbReference type="EMBL" id="CP029397">
    <property type="protein sequence ID" value="AWL30258.1"/>
    <property type="molecule type" value="Genomic_DNA"/>
</dbReference>
<proteinExistence type="inferred from homology"/>
<evidence type="ECO:0000313" key="6">
    <source>
        <dbReference type="Proteomes" id="UP000245977"/>
    </source>
</evidence>
<evidence type="ECO:0000256" key="3">
    <source>
        <dbReference type="ARBA" id="ARBA00022679"/>
    </source>
</evidence>